<dbReference type="Pfam" id="PF00652">
    <property type="entry name" value="Ricin_B_lectin"/>
    <property type="match status" value="1"/>
</dbReference>
<dbReference type="Gene3D" id="2.80.10.50">
    <property type="match status" value="1"/>
</dbReference>
<name>J5RIF6_TRIAS</name>
<dbReference type="InterPro" id="IPR000772">
    <property type="entry name" value="Ricin_B_lectin"/>
</dbReference>
<dbReference type="Proteomes" id="UP000002748">
    <property type="component" value="Unassembled WGS sequence"/>
</dbReference>
<dbReference type="HOGENOM" id="CLU_1929080_0_0_1"/>
<feature type="signal peptide" evidence="1">
    <location>
        <begin position="1"/>
        <end position="17"/>
    </location>
</feature>
<evidence type="ECO:0000313" key="3">
    <source>
        <dbReference type="EMBL" id="EJT52823.1"/>
    </source>
</evidence>
<evidence type="ECO:0000256" key="1">
    <source>
        <dbReference type="SAM" id="SignalP"/>
    </source>
</evidence>
<feature type="domain" description="Ricin B lectin" evidence="2">
    <location>
        <begin position="26"/>
        <end position="122"/>
    </location>
</feature>
<proteinExistence type="predicted"/>
<sequence>MLASSLLILAATVPALAQVEITKSINLRNSKLCLDNKDGNQSDGNRLQVANCDSSGDQQWNWVKVQSEGDQLYNIKLDNTDKCLAYKVPDQEHGSASGAPVVLASCNSDPKSYYVKWRWDKDWICSGVGEF</sequence>
<dbReference type="SUPFAM" id="SSF50370">
    <property type="entry name" value="Ricin B-like lectins"/>
    <property type="match status" value="1"/>
</dbReference>
<dbReference type="CDD" id="cd00161">
    <property type="entry name" value="beta-trefoil_Ricin-like"/>
    <property type="match status" value="1"/>
</dbReference>
<comment type="caution">
    <text evidence="3">The sequence shown here is derived from an EMBL/GenBank/DDBJ whole genome shotgun (WGS) entry which is preliminary data.</text>
</comment>
<dbReference type="GeneID" id="25984832"/>
<dbReference type="EMBL" id="ALBS01000016">
    <property type="protein sequence ID" value="EJT52823.1"/>
    <property type="molecule type" value="Genomic_DNA"/>
</dbReference>
<evidence type="ECO:0000259" key="2">
    <source>
        <dbReference type="Pfam" id="PF00652"/>
    </source>
</evidence>
<gene>
    <name evidence="3" type="ORF">A1Q1_01318</name>
</gene>
<protein>
    <recommendedName>
        <fullName evidence="2">Ricin B lectin domain-containing protein</fullName>
    </recommendedName>
</protein>
<keyword evidence="1" id="KW-0732">Signal</keyword>
<dbReference type="KEGG" id="tasa:A1Q1_01318"/>
<accession>J5RIF6</accession>
<evidence type="ECO:0000313" key="4">
    <source>
        <dbReference type="Proteomes" id="UP000002748"/>
    </source>
</evidence>
<dbReference type="OrthoDB" id="6770063at2759"/>
<dbReference type="AlphaFoldDB" id="J5RIF6"/>
<reference evidence="3 4" key="1">
    <citation type="journal article" date="2012" name="Eukaryot. Cell">
        <title>Draft genome sequence of CBS 2479, the standard type strain of Trichosporon asahii.</title>
        <authorList>
            <person name="Yang R.Y."/>
            <person name="Li H.T."/>
            <person name="Zhu H."/>
            <person name="Zhou G.P."/>
            <person name="Wang M."/>
            <person name="Wang L."/>
        </authorList>
    </citation>
    <scope>NUCLEOTIDE SEQUENCE [LARGE SCALE GENOMIC DNA]</scope>
    <source>
        <strain evidence="4">ATCC 90039 / CBS 2479 / JCM 2466 / KCTC 7840 / NCYC 2677 / UAMH 7654</strain>
    </source>
</reference>
<dbReference type="PROSITE" id="PS50231">
    <property type="entry name" value="RICIN_B_LECTIN"/>
    <property type="match status" value="1"/>
</dbReference>
<dbReference type="VEuPathDB" id="FungiDB:A1Q1_01318"/>
<dbReference type="InterPro" id="IPR035992">
    <property type="entry name" value="Ricin_B-like_lectins"/>
</dbReference>
<organism evidence="3 4">
    <name type="scientific">Trichosporon asahii var. asahii (strain ATCC 90039 / CBS 2479 / JCM 2466 / KCTC 7840 / NBRC 103889/ NCYC 2677 / UAMH 7654)</name>
    <name type="common">Yeast</name>
    <dbReference type="NCBI Taxonomy" id="1186058"/>
    <lineage>
        <taxon>Eukaryota</taxon>
        <taxon>Fungi</taxon>
        <taxon>Dikarya</taxon>
        <taxon>Basidiomycota</taxon>
        <taxon>Agaricomycotina</taxon>
        <taxon>Tremellomycetes</taxon>
        <taxon>Trichosporonales</taxon>
        <taxon>Trichosporonaceae</taxon>
        <taxon>Trichosporon</taxon>
    </lineage>
</organism>
<dbReference type="RefSeq" id="XP_014184004.1">
    <property type="nucleotide sequence ID" value="XM_014328529.1"/>
</dbReference>
<feature type="chain" id="PRO_5003784534" description="Ricin B lectin domain-containing protein" evidence="1">
    <location>
        <begin position="18"/>
        <end position="131"/>
    </location>
</feature>